<dbReference type="Proteomes" id="UP000789901">
    <property type="component" value="Unassembled WGS sequence"/>
</dbReference>
<gene>
    <name evidence="1" type="ORF">GMARGA_LOCUS43434</name>
</gene>
<dbReference type="EMBL" id="CAJVQB010140434">
    <property type="protein sequence ID" value="CAG8854613.1"/>
    <property type="molecule type" value="Genomic_DNA"/>
</dbReference>
<comment type="caution">
    <text evidence="1">The sequence shown here is derived from an EMBL/GenBank/DDBJ whole genome shotgun (WGS) entry which is preliminary data.</text>
</comment>
<accession>A0ABN7XH43</accession>
<organism evidence="1 2">
    <name type="scientific">Gigaspora margarita</name>
    <dbReference type="NCBI Taxonomy" id="4874"/>
    <lineage>
        <taxon>Eukaryota</taxon>
        <taxon>Fungi</taxon>
        <taxon>Fungi incertae sedis</taxon>
        <taxon>Mucoromycota</taxon>
        <taxon>Glomeromycotina</taxon>
        <taxon>Glomeromycetes</taxon>
        <taxon>Diversisporales</taxon>
        <taxon>Gigasporaceae</taxon>
        <taxon>Gigaspora</taxon>
    </lineage>
</organism>
<keyword evidence="2" id="KW-1185">Reference proteome</keyword>
<protein>
    <submittedName>
        <fullName evidence="1">22250_t:CDS:1</fullName>
    </submittedName>
</protein>
<sequence>EKKKKERKSMDEITFLEYKRNFEAKMKVPTTPHKKELKNKSLAIIEYA</sequence>
<proteinExistence type="predicted"/>
<reference evidence="1 2" key="1">
    <citation type="submission" date="2021-06" db="EMBL/GenBank/DDBJ databases">
        <authorList>
            <person name="Kallberg Y."/>
            <person name="Tangrot J."/>
            <person name="Rosling A."/>
        </authorList>
    </citation>
    <scope>NUCLEOTIDE SEQUENCE [LARGE SCALE GENOMIC DNA]</scope>
    <source>
        <strain evidence="1 2">120-4 pot B 10/14</strain>
    </source>
</reference>
<name>A0ABN7XH43_GIGMA</name>
<evidence type="ECO:0000313" key="1">
    <source>
        <dbReference type="EMBL" id="CAG8854613.1"/>
    </source>
</evidence>
<feature type="non-terminal residue" evidence="1">
    <location>
        <position position="1"/>
    </location>
</feature>
<evidence type="ECO:0000313" key="2">
    <source>
        <dbReference type="Proteomes" id="UP000789901"/>
    </source>
</evidence>